<evidence type="ECO:0000259" key="7">
    <source>
        <dbReference type="Pfam" id="PF00931"/>
    </source>
</evidence>
<keyword evidence="4" id="KW-0547">Nucleotide-binding</keyword>
<evidence type="ECO:0000256" key="3">
    <source>
        <dbReference type="ARBA" id="ARBA00022737"/>
    </source>
</evidence>
<evidence type="ECO:0000256" key="4">
    <source>
        <dbReference type="ARBA" id="ARBA00022741"/>
    </source>
</evidence>
<dbReference type="Proteomes" id="UP001140949">
    <property type="component" value="Unassembled WGS sequence"/>
</dbReference>
<keyword evidence="2" id="KW-0433">Leucine-rich repeat</keyword>
<reference evidence="11" key="2">
    <citation type="submission" date="2023-04" db="EMBL/GenBank/DDBJ databases">
        <authorList>
            <person name="Bruccoleri R.E."/>
            <person name="Oakeley E.J."/>
            <person name="Faust A.-M."/>
            <person name="Dessus-Babus S."/>
            <person name="Altorfer M."/>
            <person name="Burckhardt D."/>
            <person name="Oertli M."/>
            <person name="Naumann U."/>
            <person name="Petersen F."/>
            <person name="Wong J."/>
        </authorList>
    </citation>
    <scope>NUCLEOTIDE SEQUENCE</scope>
    <source>
        <strain evidence="11">GSM-AAB239-AS_SAM_17_03QT</strain>
        <tissue evidence="11">Leaf</tissue>
    </source>
</reference>
<dbReference type="GO" id="GO:0043531">
    <property type="term" value="F:ADP binding"/>
    <property type="evidence" value="ECO:0007669"/>
    <property type="project" value="InterPro"/>
</dbReference>
<dbReference type="Pfam" id="PF00931">
    <property type="entry name" value="NB-ARC"/>
    <property type="match status" value="1"/>
</dbReference>
<dbReference type="GO" id="GO:0005524">
    <property type="term" value="F:ATP binding"/>
    <property type="evidence" value="ECO:0007669"/>
    <property type="project" value="UniProtKB-KW"/>
</dbReference>
<evidence type="ECO:0000313" key="11">
    <source>
        <dbReference type="EMBL" id="KAJ6838578.1"/>
    </source>
</evidence>
<dbReference type="InterPro" id="IPR036388">
    <property type="entry name" value="WH-like_DNA-bd_sf"/>
</dbReference>
<dbReference type="Pfam" id="PF25019">
    <property type="entry name" value="LRR_R13L1-DRL21"/>
    <property type="match status" value="1"/>
</dbReference>
<dbReference type="InterPro" id="IPR042197">
    <property type="entry name" value="Apaf_helical"/>
</dbReference>
<feature type="domain" description="Disease resistance protein winged helix" evidence="9">
    <location>
        <begin position="427"/>
        <end position="499"/>
    </location>
</feature>
<dbReference type="SUPFAM" id="SSF52540">
    <property type="entry name" value="P-loop containing nucleoside triphosphate hydrolases"/>
    <property type="match status" value="1"/>
</dbReference>
<dbReference type="InterPro" id="IPR027417">
    <property type="entry name" value="P-loop_NTPase"/>
</dbReference>
<evidence type="ECO:0000259" key="8">
    <source>
        <dbReference type="Pfam" id="PF18052"/>
    </source>
</evidence>
<comment type="similarity">
    <text evidence="1">Belongs to the disease resistance NB-LRR family.</text>
</comment>
<dbReference type="SUPFAM" id="SSF52058">
    <property type="entry name" value="L domain-like"/>
    <property type="match status" value="1"/>
</dbReference>
<evidence type="ECO:0000256" key="5">
    <source>
        <dbReference type="ARBA" id="ARBA00022821"/>
    </source>
</evidence>
<dbReference type="PANTHER" id="PTHR36766">
    <property type="entry name" value="PLANT BROAD-SPECTRUM MILDEW RESISTANCE PROTEIN RPW8"/>
    <property type="match status" value="1"/>
</dbReference>
<keyword evidence="5" id="KW-0611">Plant defense</keyword>
<evidence type="ECO:0000256" key="1">
    <source>
        <dbReference type="ARBA" id="ARBA00008894"/>
    </source>
</evidence>
<dbReference type="InterPro" id="IPR002182">
    <property type="entry name" value="NB-ARC"/>
</dbReference>
<feature type="domain" description="R13L1/DRL21-like LRR repeat region" evidence="10">
    <location>
        <begin position="635"/>
        <end position="746"/>
    </location>
</feature>
<evidence type="ECO:0000256" key="2">
    <source>
        <dbReference type="ARBA" id="ARBA00022614"/>
    </source>
</evidence>
<accession>A0AAX6HD26</accession>
<gene>
    <name evidence="11" type="ORF">M6B38_318145</name>
</gene>
<dbReference type="Gene3D" id="1.20.5.4130">
    <property type="match status" value="1"/>
</dbReference>
<sequence>MEKIALSLVGPIVSLIFSKLQNAALPYFGGDITEEELQHLQNTILPKIRAVLRVAEAKNMPDLQPWLMKLKEAAYEAEDVLDMYEYRSLKDQVRSVSTSIKKLKEKAKAAAAPFTLKTELKNTMEKLTKIADGIDQFTSIVSNFPNQDPMNQQQPTVSSPTSLVIGRDHERDSIVNMLISAAKEPTTSSERRIPVLAIYGIGGAGKTTLVQSINKDPRVEKHFDTKMWVHVSRIFDAHAITKKIIESISKGECPRVEGFDALQSILKDKLKSKKFLLVFVDVWCLDKERWDQMLIPFNGVGEMGSRIPITCRAEEVTSKLGVHHSFSLAELEDDDYWSIFKHYAFGDAKEAITDPQLSELASEIVKKLSKSPLAARMVGSSLRGKKVEDWKQTLKRGDILKDTLGALYWSFEMLPPYLQRCFALCSLYPKGYHFENIEEDFVRLWIAQGFIEVPSNSTVTLEDEARSYFNELLSNSFFQKNDSVWGTYYGMHDLLHDLAEDVSKDYCFRIEDDRQRIPANVMHLSVVGYENISHRSDIFKLVNLRTLIIVSRSIEEDDISGFIQQVFMKFKKLRMLHLGGEYDDTVIKLDKAVGGLKLLRYLQMGVVEELHESLGKLYHLQFLVIKISIKKQFGIGQLKNLQQLRGTLSIDGLENVKDKAEASEASQKEKKHVDTLELEWKRSSKRDGSMDEEVLQGLQPHPNLGALKLDGYNGVRLPKWTRDLERLHSLEIVGCNNLQQIPSLPGMLGRLFIQGCENLSEVPLLPLGLRELTVYGCPKLVQLQLPVSSRIEDVDLQDCGGVEAMFSNMSENGSSSSGSSSSSSQGVGFVVLRRLRIVKCSSIHLCLDKLLMSTSLERVSIEDCENLRSIGNSLVYSSSLKYLFIFGCPRLTVQQQQQADDHRGGGVIDELIVIGCPELTWLWNLNCFTSVRHLTVRGCPKLTLIKSGGGGGGGGGGDDSLSPMPSSLLRRVMERLYVEGCPKLTWLWNLNFFTSVRELWVRGCPKLTLIKSGDDSLSPMPSSSSSPLESVAIDDLPLLTALPRRECLNSLRKLTIVCSTEHDKPFTAEQEELFQHHLTSLTWLGFYFCEGLPSLPANLENLSSLRELHIWDCPKIESLPNLPASLERVRIRKCHPRLEEKYGNDEKFNFRG</sequence>
<dbReference type="Gene3D" id="1.10.8.430">
    <property type="entry name" value="Helical domain of apoptotic protease-activating factors"/>
    <property type="match status" value="1"/>
</dbReference>
<evidence type="ECO:0000259" key="10">
    <source>
        <dbReference type="Pfam" id="PF25019"/>
    </source>
</evidence>
<dbReference type="PRINTS" id="PR00364">
    <property type="entry name" value="DISEASERSIST"/>
</dbReference>
<dbReference type="AlphaFoldDB" id="A0AAX6HD26"/>
<proteinExistence type="inferred from homology"/>
<dbReference type="Pfam" id="PF23559">
    <property type="entry name" value="WHD_DRP"/>
    <property type="match status" value="1"/>
</dbReference>
<dbReference type="GO" id="GO:0006952">
    <property type="term" value="P:defense response"/>
    <property type="evidence" value="ECO:0007669"/>
    <property type="project" value="UniProtKB-KW"/>
</dbReference>
<dbReference type="InterPro" id="IPR032675">
    <property type="entry name" value="LRR_dom_sf"/>
</dbReference>
<evidence type="ECO:0000259" key="9">
    <source>
        <dbReference type="Pfam" id="PF23559"/>
    </source>
</evidence>
<dbReference type="Gene3D" id="1.10.10.10">
    <property type="entry name" value="Winged helix-like DNA-binding domain superfamily/Winged helix DNA-binding domain"/>
    <property type="match status" value="1"/>
</dbReference>
<dbReference type="GO" id="GO:0051707">
    <property type="term" value="P:response to other organism"/>
    <property type="evidence" value="ECO:0007669"/>
    <property type="project" value="UniProtKB-ARBA"/>
</dbReference>
<keyword evidence="3" id="KW-0677">Repeat</keyword>
<dbReference type="InterPro" id="IPR041118">
    <property type="entry name" value="Rx_N"/>
</dbReference>
<keyword evidence="12" id="KW-1185">Reference proteome</keyword>
<dbReference type="Gene3D" id="3.40.50.300">
    <property type="entry name" value="P-loop containing nucleotide triphosphate hydrolases"/>
    <property type="match status" value="1"/>
</dbReference>
<dbReference type="Gene3D" id="3.80.10.10">
    <property type="entry name" value="Ribonuclease Inhibitor"/>
    <property type="match status" value="2"/>
</dbReference>
<evidence type="ECO:0000256" key="6">
    <source>
        <dbReference type="ARBA" id="ARBA00022840"/>
    </source>
</evidence>
<organism evidence="11 12">
    <name type="scientific">Iris pallida</name>
    <name type="common">Sweet iris</name>
    <dbReference type="NCBI Taxonomy" id="29817"/>
    <lineage>
        <taxon>Eukaryota</taxon>
        <taxon>Viridiplantae</taxon>
        <taxon>Streptophyta</taxon>
        <taxon>Embryophyta</taxon>
        <taxon>Tracheophyta</taxon>
        <taxon>Spermatophyta</taxon>
        <taxon>Magnoliopsida</taxon>
        <taxon>Liliopsida</taxon>
        <taxon>Asparagales</taxon>
        <taxon>Iridaceae</taxon>
        <taxon>Iridoideae</taxon>
        <taxon>Irideae</taxon>
        <taxon>Iris</taxon>
    </lineage>
</organism>
<name>A0AAX6HD26_IRIPA</name>
<dbReference type="PANTHER" id="PTHR36766:SF40">
    <property type="entry name" value="DISEASE RESISTANCE PROTEIN RGA3"/>
    <property type="match status" value="1"/>
</dbReference>
<evidence type="ECO:0000313" key="12">
    <source>
        <dbReference type="Proteomes" id="UP001140949"/>
    </source>
</evidence>
<dbReference type="InterPro" id="IPR058922">
    <property type="entry name" value="WHD_DRP"/>
</dbReference>
<dbReference type="InterPro" id="IPR056789">
    <property type="entry name" value="LRR_R13L1-DRL21"/>
</dbReference>
<dbReference type="EMBL" id="JANAVB010010600">
    <property type="protein sequence ID" value="KAJ6838578.1"/>
    <property type="molecule type" value="Genomic_DNA"/>
</dbReference>
<feature type="domain" description="NB-ARC" evidence="7">
    <location>
        <begin position="192"/>
        <end position="346"/>
    </location>
</feature>
<feature type="domain" description="Disease resistance N-terminal" evidence="8">
    <location>
        <begin position="34"/>
        <end position="95"/>
    </location>
</feature>
<dbReference type="Pfam" id="PF18052">
    <property type="entry name" value="Rx_N"/>
    <property type="match status" value="1"/>
</dbReference>
<protein>
    <submittedName>
        <fullName evidence="11">Disease resistance protein RGA2 isoform X2</fullName>
    </submittedName>
</protein>
<comment type="caution">
    <text evidence="11">The sequence shown here is derived from an EMBL/GenBank/DDBJ whole genome shotgun (WGS) entry which is preliminary data.</text>
</comment>
<reference evidence="11" key="1">
    <citation type="journal article" date="2023" name="GigaByte">
        <title>Genome assembly of the bearded iris, Iris pallida Lam.</title>
        <authorList>
            <person name="Bruccoleri R.E."/>
            <person name="Oakeley E.J."/>
            <person name="Faust A.M.E."/>
            <person name="Altorfer M."/>
            <person name="Dessus-Babus S."/>
            <person name="Burckhardt D."/>
            <person name="Oertli M."/>
            <person name="Naumann U."/>
            <person name="Petersen F."/>
            <person name="Wong J."/>
        </authorList>
    </citation>
    <scope>NUCLEOTIDE SEQUENCE</scope>
    <source>
        <strain evidence="11">GSM-AAB239-AS_SAM_17_03QT</strain>
    </source>
</reference>
<keyword evidence="6" id="KW-0067">ATP-binding</keyword>